<keyword evidence="2" id="KW-0808">Transferase</keyword>
<gene>
    <name evidence="5" type="primary">LOC105172238</name>
</gene>
<dbReference type="OrthoDB" id="906443at2759"/>
<dbReference type="KEGG" id="sind:105172238"/>
<evidence type="ECO:0000256" key="2">
    <source>
        <dbReference type="ARBA" id="ARBA00022679"/>
    </source>
</evidence>
<accession>A0A6I9TZV7</accession>
<dbReference type="Pfam" id="PF02458">
    <property type="entry name" value="Transferase"/>
    <property type="match status" value="1"/>
</dbReference>
<evidence type="ECO:0000256" key="1">
    <source>
        <dbReference type="ARBA" id="ARBA00009861"/>
    </source>
</evidence>
<name>A0A6I9TZV7_SESIN</name>
<dbReference type="PANTHER" id="PTHR31623:SF17">
    <property type="entry name" value="F21J9.9"/>
    <property type="match status" value="1"/>
</dbReference>
<keyword evidence="4" id="KW-1185">Reference proteome</keyword>
<dbReference type="Proteomes" id="UP000504604">
    <property type="component" value="Linkage group LG10"/>
</dbReference>
<evidence type="ECO:0000313" key="5">
    <source>
        <dbReference type="RefSeq" id="XP_011091913.1"/>
    </source>
</evidence>
<proteinExistence type="inferred from homology"/>
<dbReference type="Gramene" id="SIN_1017673.t">
    <property type="protein sequence ID" value="SIN_1017673.t.cds1"/>
    <property type="gene ID" value="SIN_1017673"/>
</dbReference>
<dbReference type="Gene3D" id="3.30.559.10">
    <property type="entry name" value="Chloramphenicol acetyltransferase-like domain"/>
    <property type="match status" value="2"/>
</dbReference>
<organism evidence="4 5">
    <name type="scientific">Sesamum indicum</name>
    <name type="common">Oriental sesame</name>
    <name type="synonym">Sesamum orientale</name>
    <dbReference type="NCBI Taxonomy" id="4182"/>
    <lineage>
        <taxon>Eukaryota</taxon>
        <taxon>Viridiplantae</taxon>
        <taxon>Streptophyta</taxon>
        <taxon>Embryophyta</taxon>
        <taxon>Tracheophyta</taxon>
        <taxon>Spermatophyta</taxon>
        <taxon>Magnoliopsida</taxon>
        <taxon>eudicotyledons</taxon>
        <taxon>Gunneridae</taxon>
        <taxon>Pentapetalae</taxon>
        <taxon>asterids</taxon>
        <taxon>lamiids</taxon>
        <taxon>Lamiales</taxon>
        <taxon>Pedaliaceae</taxon>
        <taxon>Sesamum</taxon>
    </lineage>
</organism>
<dbReference type="RefSeq" id="XP_011091913.1">
    <property type="nucleotide sequence ID" value="XM_011093611.2"/>
</dbReference>
<protein>
    <submittedName>
        <fullName evidence="5">Vinorine synthase-like</fullName>
    </submittedName>
</protein>
<dbReference type="GeneID" id="105172238"/>
<sequence>MGAGVQVISRELIKPSSETPPHLRKLKLSYLDQSLPSFYVPLVFFYQADELRGLTTCNPVQISQRLKQSLSKTLTSFYPLAGRIEDDFVVDCCDAGVEFIEARLNGQLMDAIQEPDVEDVKQYLPLDPTTDKVTTLVAVQTTFFDCGGVAVGLCFSHKIADFTSIMVFINAWAATFRGDTEFSRFSFDLASYFPSRDSRVSDFFRFLQSDEKQTAKRFVFDKEKLAALKQIATSLSVKNPTRVEVVSVFFWKHFMEVAKSRNPEEKRTFAAFQAVNVRARKIPPQLLENVSGNCFMVPFAISESTECRDVEEFHDLTRKLRSAIRKINEEYIQKSQIGNSYLDDLFSLSPLLFKGELESCVFSSWCGFPVYKVDYGWGNPVWFCSSCWPLKNFTVLMNSRYGDGIEAWVSTSKENIEMLETQVNLQLLCYIAYQFLNIFTHDITMFY</sequence>
<dbReference type="GO" id="GO:0016746">
    <property type="term" value="F:acyltransferase activity"/>
    <property type="evidence" value="ECO:0007669"/>
    <property type="project" value="UniProtKB-KW"/>
</dbReference>
<reference evidence="5" key="1">
    <citation type="submission" date="2025-08" db="UniProtKB">
        <authorList>
            <consortium name="RefSeq"/>
        </authorList>
    </citation>
    <scope>IDENTIFICATION</scope>
</reference>
<keyword evidence="3" id="KW-0012">Acyltransferase</keyword>
<dbReference type="InParanoid" id="A0A6I9TZV7"/>
<evidence type="ECO:0000313" key="4">
    <source>
        <dbReference type="Proteomes" id="UP000504604"/>
    </source>
</evidence>
<evidence type="ECO:0000256" key="3">
    <source>
        <dbReference type="ARBA" id="ARBA00023315"/>
    </source>
</evidence>
<dbReference type="InterPro" id="IPR023213">
    <property type="entry name" value="CAT-like_dom_sf"/>
</dbReference>
<dbReference type="PANTHER" id="PTHR31623">
    <property type="entry name" value="F21J9.9"/>
    <property type="match status" value="1"/>
</dbReference>
<comment type="similarity">
    <text evidence="1">Belongs to the plant acyltransferase family.</text>
</comment>
<dbReference type="AlphaFoldDB" id="A0A6I9TZV7"/>